<reference evidence="1 2" key="1">
    <citation type="journal article" date="2014" name="Int. J. Syst. Evol. Microbiol.">
        <title>Fulvimonas yonginensis sp. nov., isolated from greenhouse soil, and emended description of the genus Fulvimonas.</title>
        <authorList>
            <person name="Ahn J.H."/>
            <person name="Kim S.J."/>
            <person name="Weon H.Y."/>
            <person name="Hong S.B."/>
            <person name="Seok S.J."/>
            <person name="Kwon S.W."/>
        </authorList>
    </citation>
    <scope>NUCLEOTIDE SEQUENCE [LARGE SCALE GENOMIC DNA]</scope>
    <source>
        <strain evidence="1 2">KACC 16952</strain>
    </source>
</reference>
<evidence type="ECO:0000313" key="1">
    <source>
        <dbReference type="EMBL" id="MEI7036694.1"/>
    </source>
</evidence>
<proteinExistence type="predicted"/>
<protein>
    <submittedName>
        <fullName evidence="1">Serine kinase</fullName>
    </submittedName>
</protein>
<dbReference type="InterPro" id="IPR027417">
    <property type="entry name" value="P-loop_NTPase"/>
</dbReference>
<accession>A0ABU8JBV9</accession>
<dbReference type="InterPro" id="IPR025662">
    <property type="entry name" value="Sigma_54_int_dom_ATP-bd_1"/>
</dbReference>
<name>A0ABU8JBV9_9GAMM</name>
<dbReference type="EMBL" id="JBBBNY010000004">
    <property type="protein sequence ID" value="MEI7036694.1"/>
    <property type="molecule type" value="Genomic_DNA"/>
</dbReference>
<dbReference type="GO" id="GO:0016301">
    <property type="term" value="F:kinase activity"/>
    <property type="evidence" value="ECO:0007669"/>
    <property type="project" value="UniProtKB-KW"/>
</dbReference>
<dbReference type="PROSITE" id="PS00675">
    <property type="entry name" value="SIGMA54_INTERACT_1"/>
    <property type="match status" value="1"/>
</dbReference>
<comment type="caution">
    <text evidence="1">The sequence shown here is derived from an EMBL/GenBank/DDBJ whole genome shotgun (WGS) entry which is preliminary data.</text>
</comment>
<dbReference type="Gene3D" id="3.40.50.300">
    <property type="entry name" value="P-loop containing nucleotide triphosphate hydrolases"/>
    <property type="match status" value="1"/>
</dbReference>
<dbReference type="Proteomes" id="UP001381174">
    <property type="component" value="Unassembled WGS sequence"/>
</dbReference>
<keyword evidence="1" id="KW-0808">Transferase</keyword>
<evidence type="ECO:0000313" key="2">
    <source>
        <dbReference type="Proteomes" id="UP001381174"/>
    </source>
</evidence>
<gene>
    <name evidence="1" type="ORF">WAT24_07995</name>
</gene>
<organism evidence="1 2">
    <name type="scientific">Fulvimonas yonginensis</name>
    <dbReference type="NCBI Taxonomy" id="1495200"/>
    <lineage>
        <taxon>Bacteria</taxon>
        <taxon>Pseudomonadati</taxon>
        <taxon>Pseudomonadota</taxon>
        <taxon>Gammaproteobacteria</taxon>
        <taxon>Lysobacterales</taxon>
        <taxon>Rhodanobacteraceae</taxon>
        <taxon>Fulvimonas</taxon>
    </lineage>
</organism>
<keyword evidence="2" id="KW-1185">Reference proteome</keyword>
<sequence>MDLPSPHTVHATADPFGERLAHRFVLHRQVLGGRFRFESESEALLQLVESAYGRLPGHRLPGGGAPFHVALRLGAMRAVRPAAPPPVQVHSGAGLLCGVMDECNYVTLDPHGRRALVVASRDMLAHPYHLRYELIEFAVFTLATRGLGLVPLHGACVGRAGRGVLLLGESGSGKSTLALHSLLCGLDFLAEDAVFVRPDPLLATGVPNFLHVRPEALRFVDDMHVRDWIGRAPLIRRRSGVEKREADLRHGRWPLADAPLELAAAVFVSPRPAAAGTALLARLPAEEAVTRLFASQPYAAGQPGWHHFVQQLTWRGVYELRRGTHPRASVEALQALLTDAPAAVGVGG</sequence>
<keyword evidence="1" id="KW-0418">Kinase</keyword>
<dbReference type="SUPFAM" id="SSF53795">
    <property type="entry name" value="PEP carboxykinase-like"/>
    <property type="match status" value="1"/>
</dbReference>